<dbReference type="Proteomes" id="UP000256297">
    <property type="component" value="Plasmid CBM2589_p"/>
</dbReference>
<dbReference type="InterPro" id="IPR049067">
    <property type="entry name" value="MreB-like_C"/>
</dbReference>
<evidence type="ECO:0000313" key="7">
    <source>
        <dbReference type="Proteomes" id="UP000254259"/>
    </source>
</evidence>
<organism evidence="5 10">
    <name type="scientific">Cupriavidus taiwanensis</name>
    <dbReference type="NCBI Taxonomy" id="164546"/>
    <lineage>
        <taxon>Bacteria</taxon>
        <taxon>Pseudomonadati</taxon>
        <taxon>Pseudomonadota</taxon>
        <taxon>Betaproteobacteria</taxon>
        <taxon>Burkholderiales</taxon>
        <taxon>Burkholderiaceae</taxon>
        <taxon>Cupriavidus</taxon>
    </lineage>
</organism>
<evidence type="ECO:0000313" key="10">
    <source>
        <dbReference type="Proteomes" id="UP000257139"/>
    </source>
</evidence>
<dbReference type="NCBIfam" id="TIGR03739">
    <property type="entry name" value="PRTRC_D"/>
    <property type="match status" value="1"/>
</dbReference>
<geneLocation type="plasmid" evidence="9">
    <name>cbm2586_p</name>
</geneLocation>
<sequence>MNTTKTIAVDVGYGNTKFAFPLGADVATRMFLSLAPTRSASSLANHGDGYFQSRDVVHVTVDGAEYEVGPDVSITSAYGNTGRTLSEDFVTTPEYAALLFGALHYSQARDVGQLILGLPVHTLQKYAGVLQERFAGTHDFGAGSVSINRVVALPQPLGSLVTFMRQSGKDLDPDDNCLIVDVGYFTTDWVVARGYMMDDTRSGGVPGGSSRIYQQVAQLLSADEGGEPSGSIERIDKSLRDGKLMRYYNKMVDLRPYFEVAKAQCQTAVKEMQTRVGRTEDIAAIVLTGGGSALYSGAIRAAFPRSHIVAMESPCYANVRGFFDIGSARQARG</sequence>
<feature type="domain" description="Actin-like protein N-terminal" evidence="1">
    <location>
        <begin position="8"/>
        <end position="158"/>
    </location>
</feature>
<dbReference type="Gene3D" id="3.30.420.40">
    <property type="match status" value="2"/>
</dbReference>
<geneLocation type="plasmid" evidence="8">
    <name>cbm2589_p</name>
</geneLocation>
<dbReference type="InterPro" id="IPR022389">
    <property type="entry name" value="PRTRC_protein-D"/>
</dbReference>
<geneLocation type="plasmid" evidence="10">
    <name>cbm2594_p</name>
</geneLocation>
<feature type="domain" description="Actin homologue MreB-like C-terminal" evidence="2">
    <location>
        <begin position="179"/>
        <end position="294"/>
    </location>
</feature>
<name>A0A375CS97_9BURK</name>
<dbReference type="Proteomes" id="UP000257139">
    <property type="component" value="Plasmid CBM2594_p"/>
</dbReference>
<dbReference type="Pfam" id="PF17989">
    <property type="entry name" value="ALP_N"/>
    <property type="match status" value="1"/>
</dbReference>
<proteinExistence type="predicted"/>
<dbReference type="Proteomes" id="UP000257016">
    <property type="component" value="Unassembled WGS sequence"/>
</dbReference>
<dbReference type="SUPFAM" id="SSF53067">
    <property type="entry name" value="Actin-like ATPase domain"/>
    <property type="match status" value="2"/>
</dbReference>
<dbReference type="EMBL" id="OGUU01000036">
    <property type="protein sequence ID" value="SPC25356.1"/>
    <property type="molecule type" value="Genomic_DNA"/>
</dbReference>
<geneLocation type="plasmid" evidence="6">
    <name>CBM2636p</name>
</geneLocation>
<gene>
    <name evidence="4" type="ORF">CBM2586_P90027</name>
    <name evidence="3" type="ORF">CBM2589_P90055</name>
    <name evidence="5" type="ORF">CBM2594_P30055</name>
    <name evidence="6" type="ORF">CBM2636_P10213</name>
</gene>
<keyword evidence="6" id="KW-0614">Plasmid</keyword>
<dbReference type="Pfam" id="PF21522">
    <property type="entry name" value="MreB-like_C"/>
    <property type="match status" value="1"/>
</dbReference>
<dbReference type="RefSeq" id="WP_012354540.1">
    <property type="nucleotide sequence ID" value="NZ_CBCRZP010000050.1"/>
</dbReference>
<dbReference type="EMBL" id="OFSP01000077">
    <property type="protein sequence ID" value="SOY77432.1"/>
    <property type="molecule type" value="Genomic_DNA"/>
</dbReference>
<dbReference type="EMBL" id="LT984815">
    <property type="protein sequence ID" value="SPD69302.1"/>
    <property type="molecule type" value="Genomic_DNA"/>
</dbReference>
<evidence type="ECO:0000313" key="3">
    <source>
        <dbReference type="EMBL" id="SOY77432.1"/>
    </source>
</evidence>
<evidence type="ECO:0000313" key="8">
    <source>
        <dbReference type="Proteomes" id="UP000256297"/>
    </source>
</evidence>
<dbReference type="AlphaFoldDB" id="A0A375CS97"/>
<evidence type="ECO:0000313" key="6">
    <source>
        <dbReference type="EMBL" id="SPD69302.1"/>
    </source>
</evidence>
<evidence type="ECO:0000259" key="1">
    <source>
        <dbReference type="Pfam" id="PF17989"/>
    </source>
</evidence>
<dbReference type="Proteomes" id="UP000254259">
    <property type="component" value="Plasmid CBM2636p"/>
</dbReference>
<dbReference type="InterPro" id="IPR043129">
    <property type="entry name" value="ATPase_NBD"/>
</dbReference>
<accession>A0A375CS97</accession>
<geneLocation type="plasmid" evidence="7">
    <name>cbm2636p</name>
</geneLocation>
<dbReference type="OMA" id="DVGYFTT"/>
<dbReference type="InterPro" id="IPR040607">
    <property type="entry name" value="ALP_N"/>
</dbReference>
<evidence type="ECO:0000313" key="4">
    <source>
        <dbReference type="EMBL" id="SOY78276.1"/>
    </source>
</evidence>
<evidence type="ECO:0000259" key="2">
    <source>
        <dbReference type="Pfam" id="PF21522"/>
    </source>
</evidence>
<protein>
    <submittedName>
        <fullName evidence="3 5">Plasmid stability protein, Actin-like ATPase domain</fullName>
    </submittedName>
</protein>
<evidence type="ECO:0000313" key="5">
    <source>
        <dbReference type="EMBL" id="SPC25356.1"/>
    </source>
</evidence>
<evidence type="ECO:0000313" key="9">
    <source>
        <dbReference type="Proteomes" id="UP000257016"/>
    </source>
</evidence>
<dbReference type="GeneID" id="29763511"/>
<reference evidence="7 8" key="1">
    <citation type="submission" date="2018-01" db="EMBL/GenBank/DDBJ databases">
        <authorList>
            <person name="Clerissi C."/>
        </authorList>
    </citation>
    <scope>NUCLEOTIDE SEQUENCE [LARGE SCALE GENOMIC DNA]</scope>
    <source>
        <strain evidence="4">Cupriavidus taiwanensis LMG 19430</strain>
        <strain evidence="3">Cupriavidus taiwanensis STM 3521</strain>
        <strain evidence="5">Cupriavidus taiwanensis STM 6021</strain>
        <strain evidence="6">Cupriavidus taiwanensis SWF 66322</strain>
        <plasmid evidence="9">cbm2586_p</plasmid>
        <plasmid evidence="8">cbm2589_p</plasmid>
        <plasmid evidence="10">cbm2594_p</plasmid>
        <plasmid evidence="7">cbm2636p</plasmid>
        <plasmid evidence="6">CBM2636p</plasmid>
    </source>
</reference>
<dbReference type="EMBL" id="OFSN01000066">
    <property type="protein sequence ID" value="SOY78276.1"/>
    <property type="molecule type" value="Genomic_DNA"/>
</dbReference>